<evidence type="ECO:0000256" key="10">
    <source>
        <dbReference type="ARBA" id="ARBA00034923"/>
    </source>
</evidence>
<organism evidence="14 15">
    <name type="scientific">Porphyromonas cangingivalis</name>
    <dbReference type="NCBI Taxonomy" id="36874"/>
    <lineage>
        <taxon>Bacteria</taxon>
        <taxon>Pseudomonadati</taxon>
        <taxon>Bacteroidota</taxon>
        <taxon>Bacteroidia</taxon>
        <taxon>Bacteroidales</taxon>
        <taxon>Porphyromonadaceae</taxon>
        <taxon>Porphyromonas</taxon>
    </lineage>
</organism>
<dbReference type="AlphaFoldDB" id="A0A1T4K4Y4"/>
<evidence type="ECO:0000256" key="3">
    <source>
        <dbReference type="ARBA" id="ARBA00022801"/>
    </source>
</evidence>
<accession>A0A1T4K4Y4</accession>
<dbReference type="Proteomes" id="UP000189956">
    <property type="component" value="Unassembled WGS sequence"/>
</dbReference>
<evidence type="ECO:0000256" key="5">
    <source>
        <dbReference type="ARBA" id="ARBA00022840"/>
    </source>
</evidence>
<evidence type="ECO:0000313" key="15">
    <source>
        <dbReference type="Proteomes" id="UP000189956"/>
    </source>
</evidence>
<dbReference type="Pfam" id="PF00580">
    <property type="entry name" value="UvrD-helicase"/>
    <property type="match status" value="1"/>
</dbReference>
<keyword evidence="2" id="KW-0547">Nucleotide-binding</keyword>
<keyword evidence="6" id="KW-0238">DNA-binding</keyword>
<evidence type="ECO:0000256" key="8">
    <source>
        <dbReference type="ARBA" id="ARBA00034617"/>
    </source>
</evidence>
<dbReference type="Gene3D" id="3.40.50.300">
    <property type="entry name" value="P-loop containing nucleotide triphosphate hydrolases"/>
    <property type="match status" value="2"/>
</dbReference>
<keyword evidence="5" id="KW-0067">ATP-binding</keyword>
<keyword evidence="7" id="KW-0413">Isomerase</keyword>
<comment type="catalytic activity">
    <reaction evidence="8">
        <text>Couples ATP hydrolysis with the unwinding of duplex DNA by translocating in the 3'-5' direction.</text>
        <dbReference type="EC" id="5.6.2.4"/>
    </reaction>
</comment>
<name>A0A1T4K4Y4_PORCN</name>
<keyword evidence="4 14" id="KW-0347">Helicase</keyword>
<dbReference type="EC" id="5.6.2.4" evidence="9"/>
<feature type="domain" description="UvrD-like helicase ATP-binding" evidence="12">
    <location>
        <begin position="93"/>
        <end position="225"/>
    </location>
</feature>
<dbReference type="InterPro" id="IPR013986">
    <property type="entry name" value="DExx_box_DNA_helicase_dom_sf"/>
</dbReference>
<dbReference type="PANTHER" id="PTHR11070">
    <property type="entry name" value="UVRD / RECB / PCRA DNA HELICASE FAMILY MEMBER"/>
    <property type="match status" value="1"/>
</dbReference>
<evidence type="ECO:0000259" key="13">
    <source>
        <dbReference type="Pfam" id="PF13361"/>
    </source>
</evidence>
<dbReference type="InterPro" id="IPR014016">
    <property type="entry name" value="UvrD-like_ATP-bd"/>
</dbReference>
<proteinExistence type="inferred from homology"/>
<dbReference type="InterPro" id="IPR000212">
    <property type="entry name" value="DNA_helicase_UvrD/REP"/>
</dbReference>
<evidence type="ECO:0000256" key="7">
    <source>
        <dbReference type="ARBA" id="ARBA00023235"/>
    </source>
</evidence>
<dbReference type="SUPFAM" id="SSF52540">
    <property type="entry name" value="P-loop containing nucleoside triphosphate hydrolases"/>
    <property type="match status" value="1"/>
</dbReference>
<sequence>MIQSDMEICSALDFEGGRALISGIAGTGKTEILRQRSLIMREKCGFEPVNSLNLSIGRVDEGASGDFLSFVDFCHRFLSDHALLSPSVSRLNECDKLEIISRLSRLEYRPEEIRAITDCACMIREKELGLPEGLQVHRHANLRYRGLASSYIDHKKDKGLVDDDDLLMETCVALLRAGDGDRAYPTYDRIYVDDVQDASALHLAIIEKLATAEGVTVLFAGDEGQRLSSDADKRPLVEVLGVDKVFELTHNRRSSPSLAQMLSAYRGGSQEGSSVMSEGGAELPILAATPSEEVQESIVAVFVRQSLVISDHRVAVLARTDGEVRRLAQVMERHHLLSDRLTLSTVREAGRQDYDHVVVYNVADGVYPYGPTSAEMDARELYVAMSRAKQGLVLTYTGELSPFVSMLDPRLFYSMGQAQMNKLLRMEAMFVKFGSK</sequence>
<evidence type="ECO:0000256" key="1">
    <source>
        <dbReference type="ARBA" id="ARBA00009922"/>
    </source>
</evidence>
<protein>
    <recommendedName>
        <fullName evidence="9">DNA 3'-5' helicase</fullName>
        <ecNumber evidence="9">5.6.2.4</ecNumber>
    </recommendedName>
    <alternativeName>
        <fullName evidence="10">DNA 3'-5' helicase II</fullName>
    </alternativeName>
</protein>
<dbReference type="RefSeq" id="WP_078735588.1">
    <property type="nucleotide sequence ID" value="NZ_FUWL01000004.1"/>
</dbReference>
<evidence type="ECO:0000256" key="4">
    <source>
        <dbReference type="ARBA" id="ARBA00022806"/>
    </source>
</evidence>
<evidence type="ECO:0000256" key="2">
    <source>
        <dbReference type="ARBA" id="ARBA00022741"/>
    </source>
</evidence>
<dbReference type="GO" id="GO:0005524">
    <property type="term" value="F:ATP binding"/>
    <property type="evidence" value="ECO:0007669"/>
    <property type="project" value="UniProtKB-KW"/>
</dbReference>
<gene>
    <name evidence="14" type="ORF">SAMN02745205_00583</name>
</gene>
<dbReference type="Pfam" id="PF13361">
    <property type="entry name" value="UvrD_C"/>
    <property type="match status" value="1"/>
</dbReference>
<dbReference type="InterPro" id="IPR027417">
    <property type="entry name" value="P-loop_NTPase"/>
</dbReference>
<comment type="similarity">
    <text evidence="1">Belongs to the helicase family. UvrD subfamily.</text>
</comment>
<dbReference type="EMBL" id="FUWL01000004">
    <property type="protein sequence ID" value="SJZ37500.1"/>
    <property type="molecule type" value="Genomic_DNA"/>
</dbReference>
<dbReference type="GO" id="GO:0003677">
    <property type="term" value="F:DNA binding"/>
    <property type="evidence" value="ECO:0007669"/>
    <property type="project" value="UniProtKB-KW"/>
</dbReference>
<feature type="domain" description="UvrD-like helicase C-terminal" evidence="13">
    <location>
        <begin position="332"/>
        <end position="397"/>
    </location>
</feature>
<dbReference type="Gene3D" id="1.10.10.160">
    <property type="match status" value="1"/>
</dbReference>
<dbReference type="GO" id="GO:0016887">
    <property type="term" value="F:ATP hydrolysis activity"/>
    <property type="evidence" value="ECO:0007669"/>
    <property type="project" value="RHEA"/>
</dbReference>
<dbReference type="InterPro" id="IPR014017">
    <property type="entry name" value="DNA_helicase_UvrD-like_C"/>
</dbReference>
<comment type="catalytic activity">
    <reaction evidence="11">
        <text>ATP + H2O = ADP + phosphate + H(+)</text>
        <dbReference type="Rhea" id="RHEA:13065"/>
        <dbReference type="ChEBI" id="CHEBI:15377"/>
        <dbReference type="ChEBI" id="CHEBI:15378"/>
        <dbReference type="ChEBI" id="CHEBI:30616"/>
        <dbReference type="ChEBI" id="CHEBI:43474"/>
        <dbReference type="ChEBI" id="CHEBI:456216"/>
        <dbReference type="EC" id="5.6.2.4"/>
    </reaction>
</comment>
<keyword evidence="3" id="KW-0378">Hydrolase</keyword>
<reference evidence="14 15" key="1">
    <citation type="submission" date="2017-02" db="EMBL/GenBank/DDBJ databases">
        <authorList>
            <person name="Peterson S.W."/>
        </authorList>
    </citation>
    <scope>NUCLEOTIDE SEQUENCE [LARGE SCALE GENOMIC DNA]</scope>
    <source>
        <strain evidence="14 15">ATCC 700135</strain>
    </source>
</reference>
<evidence type="ECO:0000256" key="9">
    <source>
        <dbReference type="ARBA" id="ARBA00034808"/>
    </source>
</evidence>
<evidence type="ECO:0000256" key="6">
    <source>
        <dbReference type="ARBA" id="ARBA00023125"/>
    </source>
</evidence>
<evidence type="ECO:0000313" key="14">
    <source>
        <dbReference type="EMBL" id="SJZ37500.1"/>
    </source>
</evidence>
<evidence type="ECO:0000259" key="12">
    <source>
        <dbReference type="Pfam" id="PF00580"/>
    </source>
</evidence>
<dbReference type="PANTHER" id="PTHR11070:SF2">
    <property type="entry name" value="ATP-DEPENDENT DNA HELICASE SRS2"/>
    <property type="match status" value="1"/>
</dbReference>
<evidence type="ECO:0000256" key="11">
    <source>
        <dbReference type="ARBA" id="ARBA00048988"/>
    </source>
</evidence>
<dbReference type="GO" id="GO:0000725">
    <property type="term" value="P:recombinational repair"/>
    <property type="evidence" value="ECO:0007669"/>
    <property type="project" value="TreeGrafter"/>
</dbReference>
<dbReference type="GO" id="GO:0043138">
    <property type="term" value="F:3'-5' DNA helicase activity"/>
    <property type="evidence" value="ECO:0007669"/>
    <property type="project" value="UniProtKB-EC"/>
</dbReference>